<feature type="compositionally biased region" description="Basic and acidic residues" evidence="1">
    <location>
        <begin position="489"/>
        <end position="499"/>
    </location>
</feature>
<feature type="compositionally biased region" description="Polar residues" evidence="1">
    <location>
        <begin position="243"/>
        <end position="255"/>
    </location>
</feature>
<feature type="region of interest" description="Disordered" evidence="1">
    <location>
        <begin position="23"/>
        <end position="57"/>
    </location>
</feature>
<evidence type="ECO:0000313" key="4">
    <source>
        <dbReference type="Proteomes" id="UP001175271"/>
    </source>
</evidence>
<accession>A0AA39I645</accession>
<comment type="caution">
    <text evidence="3">The sequence shown here is derived from an EMBL/GenBank/DDBJ whole genome shotgun (WGS) entry which is preliminary data.</text>
</comment>
<feature type="compositionally biased region" description="Basic and acidic residues" evidence="1">
    <location>
        <begin position="266"/>
        <end position="286"/>
    </location>
</feature>
<protein>
    <recommendedName>
        <fullName evidence="2">Centrosomal protein CEP104 Zn finger domain-containing protein</fullName>
    </recommendedName>
</protein>
<gene>
    <name evidence="3" type="ORF">QR680_013215</name>
</gene>
<evidence type="ECO:0000313" key="3">
    <source>
        <dbReference type="EMBL" id="KAK0417795.1"/>
    </source>
</evidence>
<name>A0AA39I645_9BILA</name>
<feature type="compositionally biased region" description="Basic and acidic residues" evidence="1">
    <location>
        <begin position="43"/>
        <end position="55"/>
    </location>
</feature>
<feature type="compositionally biased region" description="Basic residues" evidence="1">
    <location>
        <begin position="211"/>
        <end position="224"/>
    </location>
</feature>
<feature type="region of interest" description="Disordered" evidence="1">
    <location>
        <begin position="442"/>
        <end position="513"/>
    </location>
</feature>
<dbReference type="AlphaFoldDB" id="A0AA39I645"/>
<reference evidence="3" key="1">
    <citation type="submission" date="2023-06" db="EMBL/GenBank/DDBJ databases">
        <title>Genomic analysis of the entomopathogenic nematode Steinernema hermaphroditum.</title>
        <authorList>
            <person name="Schwarz E.M."/>
            <person name="Heppert J.K."/>
            <person name="Baniya A."/>
            <person name="Schwartz H.T."/>
            <person name="Tan C.-H."/>
            <person name="Antoshechkin I."/>
            <person name="Sternberg P.W."/>
            <person name="Goodrich-Blair H."/>
            <person name="Dillman A.R."/>
        </authorList>
    </citation>
    <scope>NUCLEOTIDE SEQUENCE</scope>
    <source>
        <strain evidence="3">PS9179</strain>
        <tissue evidence="3">Whole animal</tissue>
    </source>
</reference>
<feature type="compositionally biased region" description="Basic and acidic residues" evidence="1">
    <location>
        <begin position="23"/>
        <end position="32"/>
    </location>
</feature>
<dbReference type="InterPro" id="IPR048738">
    <property type="entry name" value="CEP104_Znf"/>
</dbReference>
<evidence type="ECO:0000259" key="2">
    <source>
        <dbReference type="Pfam" id="PF21039"/>
    </source>
</evidence>
<dbReference type="PANTHER" id="PTHR13371">
    <property type="entry name" value="GLYCINE-, GLUTAMATE-, THIENYLCYCLOHEXYLPIPERIDINE-BINDING PROTEIN"/>
    <property type="match status" value="1"/>
</dbReference>
<dbReference type="EMBL" id="JAUCMV010000002">
    <property type="protein sequence ID" value="KAK0417795.1"/>
    <property type="molecule type" value="Genomic_DNA"/>
</dbReference>
<sequence>MATNVASEDLYYDEYLRRRNAKLDDRRAKSEFPKAPTPPPKSSPKETERPRREESYGYVPEGYIQKNAYIGEDPLSSLRTMKANLRRKQIDSARQGFEVKAQLCQAACEELAKAEEKLVELHSLRSKAIYGGELEEAARIAAKMREVKNSAMHGSYTDLLMDSTQLEAFGVESKWTPETAKELAEERRFEEAQKNAGRDEDVPLREVRSFSARRRERVGYKKPAKKVEDTRHPSSKRKEERPPSTTRPKSTQRAPTPQREVKRNRRLSEYGKEEGERPKQRPKENDPFGLPVDYGECKFCGEEGRELGRESLLKLHYAERCPVVHICTFCDRAIEVAQLTDHQLNRCDFAKDALIRCALCGLAKDRHDDDHPLCRKQMPPSGAKWCPLCSVAVTDWRKHLKKDCYNNPRKGLSGVPLSASSTALNFMESVDKLTQKVAKFALANGKRNPSRNPSNLPSGRASAAPRSRASTVPNRSKTPMSPKSPSPPRRAETPAKTESPKPPPRPKNQLTAEQIREAYRKVVDQQEKERKEKEDIKGVISVARFQSPSMRLSHTALFLLHVASGAIASGRSPSEPATERNGAVAACFAKIRVAASLQPEVRLQMDRLASIAALDQIAVFVQSKALEFCSHKERDATKSFLGSSPHAEAIEIADRVVLNFTNGEKDLLNVWSNLNDTESERRFFLSKFNQLPEANQTTLRESFGQIFNAFLTSSPPPHFMRFLTSISPKDLLRLARLEEELKDDEMKAIINENIHRLKLTEAESAQIRQFMYGVFHVM</sequence>
<dbReference type="GO" id="GO:0005929">
    <property type="term" value="C:cilium"/>
    <property type="evidence" value="ECO:0007669"/>
    <property type="project" value="TreeGrafter"/>
</dbReference>
<proteinExistence type="predicted"/>
<keyword evidence="4" id="KW-1185">Reference proteome</keyword>
<dbReference type="Proteomes" id="UP001175271">
    <property type="component" value="Unassembled WGS sequence"/>
</dbReference>
<feature type="domain" description="Centrosomal protein CEP104 Zn finger" evidence="2">
    <location>
        <begin position="297"/>
        <end position="400"/>
    </location>
</feature>
<dbReference type="PANTHER" id="PTHR13371:SF0">
    <property type="entry name" value="CENTROSOMAL PROTEIN OF 104 KDA"/>
    <property type="match status" value="1"/>
</dbReference>
<dbReference type="Pfam" id="PF21039">
    <property type="entry name" value="CEP104_ZnF"/>
    <property type="match status" value="1"/>
</dbReference>
<organism evidence="3 4">
    <name type="scientific">Steinernema hermaphroditum</name>
    <dbReference type="NCBI Taxonomy" id="289476"/>
    <lineage>
        <taxon>Eukaryota</taxon>
        <taxon>Metazoa</taxon>
        <taxon>Ecdysozoa</taxon>
        <taxon>Nematoda</taxon>
        <taxon>Chromadorea</taxon>
        <taxon>Rhabditida</taxon>
        <taxon>Tylenchina</taxon>
        <taxon>Panagrolaimomorpha</taxon>
        <taxon>Strongyloidoidea</taxon>
        <taxon>Steinernematidae</taxon>
        <taxon>Steinernema</taxon>
    </lineage>
</organism>
<dbReference type="InterPro" id="IPR052607">
    <property type="entry name" value="CEP104-like"/>
</dbReference>
<feature type="compositionally biased region" description="Basic and acidic residues" evidence="1">
    <location>
        <begin position="225"/>
        <end position="242"/>
    </location>
</feature>
<feature type="compositionally biased region" description="Basic and acidic residues" evidence="1">
    <location>
        <begin position="188"/>
        <end position="208"/>
    </location>
</feature>
<feature type="compositionally biased region" description="Low complexity" evidence="1">
    <location>
        <begin position="457"/>
        <end position="481"/>
    </location>
</feature>
<evidence type="ECO:0000256" key="1">
    <source>
        <dbReference type="SAM" id="MobiDB-lite"/>
    </source>
</evidence>
<feature type="region of interest" description="Disordered" evidence="1">
    <location>
        <begin position="188"/>
        <end position="288"/>
    </location>
</feature>